<keyword evidence="3" id="KW-1185">Reference proteome</keyword>
<evidence type="ECO:0000313" key="3">
    <source>
        <dbReference type="Proteomes" id="UP000612352"/>
    </source>
</evidence>
<reference evidence="2 3" key="1">
    <citation type="submission" date="2020-12" db="EMBL/GenBank/DDBJ databases">
        <title>Brachybacterium sp. MASK1Z-5, whole genome shotgun sequence.</title>
        <authorList>
            <person name="Tuo L."/>
        </authorList>
    </citation>
    <scope>NUCLEOTIDE SEQUENCE [LARGE SCALE GENOMIC DNA]</scope>
    <source>
        <strain evidence="2 3">MASK1Z-5</strain>
    </source>
</reference>
<dbReference type="EMBL" id="JAEDAJ010000001">
    <property type="protein sequence ID" value="MBK0330584.1"/>
    <property type="molecule type" value="Genomic_DNA"/>
</dbReference>
<protein>
    <submittedName>
        <fullName evidence="2">Uncharacterized protein</fullName>
    </submittedName>
</protein>
<evidence type="ECO:0000256" key="1">
    <source>
        <dbReference type="SAM" id="MobiDB-lite"/>
    </source>
</evidence>
<name>A0ABS1B7I6_9MICO</name>
<gene>
    <name evidence="2" type="ORF">I8D64_04125</name>
</gene>
<sequence>MRRISDPADGPEEPDGTAGDRGEAPPRDAPVFEALCVHYSRGLPSGGDVRWLRHAWSTLAVVGVVPVEIPERGIEGADARIRLAALALLAASYDGTDEDAEPPEILAGPHPLAASDMAAWMAAHDLQTVAQLQAEAESVDPDAPAQDGAGPDDAKPRGADPDHPGAARPRDRRAAAPDLCTEDIEFAIDAVAGDVIGAYSRLRPNVIQLFAELWVQSYPASDPGDADDSRNGGPFMFPHSTYPLPGSELLMIINDNGSDVEKRAAVLRLMEQLKLLGD</sequence>
<dbReference type="Proteomes" id="UP000612352">
    <property type="component" value="Unassembled WGS sequence"/>
</dbReference>
<evidence type="ECO:0000313" key="2">
    <source>
        <dbReference type="EMBL" id="MBK0330584.1"/>
    </source>
</evidence>
<accession>A0ABS1B7I6</accession>
<organism evidence="2 3">
    <name type="scientific">Brachybacterium halotolerans</name>
    <dbReference type="NCBI Taxonomy" id="2795215"/>
    <lineage>
        <taxon>Bacteria</taxon>
        <taxon>Bacillati</taxon>
        <taxon>Actinomycetota</taxon>
        <taxon>Actinomycetes</taxon>
        <taxon>Micrococcales</taxon>
        <taxon>Dermabacteraceae</taxon>
        <taxon>Brachybacterium</taxon>
    </lineage>
</organism>
<comment type="caution">
    <text evidence="2">The sequence shown here is derived from an EMBL/GenBank/DDBJ whole genome shotgun (WGS) entry which is preliminary data.</text>
</comment>
<feature type="compositionally biased region" description="Basic and acidic residues" evidence="1">
    <location>
        <begin position="152"/>
        <end position="174"/>
    </location>
</feature>
<feature type="compositionally biased region" description="Low complexity" evidence="1">
    <location>
        <begin position="141"/>
        <end position="151"/>
    </location>
</feature>
<feature type="region of interest" description="Disordered" evidence="1">
    <location>
        <begin position="1"/>
        <end position="27"/>
    </location>
</feature>
<proteinExistence type="predicted"/>
<feature type="region of interest" description="Disordered" evidence="1">
    <location>
        <begin position="133"/>
        <end position="174"/>
    </location>
</feature>
<dbReference type="RefSeq" id="WP_200501182.1">
    <property type="nucleotide sequence ID" value="NZ_JAEDAJ010000001.1"/>
</dbReference>